<gene>
    <name evidence="2" type="ORF">HNAJ_LOCUS5402</name>
</gene>
<dbReference type="EMBL" id="UZAE01004562">
    <property type="protein sequence ID" value="VDO01262.1"/>
    <property type="molecule type" value="Genomic_DNA"/>
</dbReference>
<organism evidence="4">
    <name type="scientific">Rodentolepis nana</name>
    <name type="common">Dwarf tapeworm</name>
    <name type="synonym">Hymenolepis nana</name>
    <dbReference type="NCBI Taxonomy" id="102285"/>
    <lineage>
        <taxon>Eukaryota</taxon>
        <taxon>Metazoa</taxon>
        <taxon>Spiralia</taxon>
        <taxon>Lophotrochozoa</taxon>
        <taxon>Platyhelminthes</taxon>
        <taxon>Cestoda</taxon>
        <taxon>Eucestoda</taxon>
        <taxon>Cyclophyllidea</taxon>
        <taxon>Hymenolepididae</taxon>
        <taxon>Rodentolepis</taxon>
    </lineage>
</organism>
<dbReference type="WBParaSite" id="HNAJ_0000540401-mRNA-1">
    <property type="protein sequence ID" value="HNAJ_0000540401-mRNA-1"/>
    <property type="gene ID" value="HNAJ_0000540401"/>
</dbReference>
<evidence type="ECO:0000313" key="3">
    <source>
        <dbReference type="Proteomes" id="UP000278807"/>
    </source>
</evidence>
<evidence type="ECO:0000313" key="4">
    <source>
        <dbReference type="WBParaSite" id="HNAJ_0000540401-mRNA-1"/>
    </source>
</evidence>
<dbReference type="AlphaFoldDB" id="A0A0R3TEB5"/>
<dbReference type="OrthoDB" id="5970620at2759"/>
<accession>A0A0R3TEB5</accession>
<reference evidence="4" key="1">
    <citation type="submission" date="2017-02" db="UniProtKB">
        <authorList>
            <consortium name="WormBaseParasite"/>
        </authorList>
    </citation>
    <scope>IDENTIFICATION</scope>
</reference>
<reference evidence="2 3" key="2">
    <citation type="submission" date="2018-11" db="EMBL/GenBank/DDBJ databases">
        <authorList>
            <consortium name="Pathogen Informatics"/>
        </authorList>
    </citation>
    <scope>NUCLEOTIDE SEQUENCE [LARGE SCALE GENOMIC DNA]</scope>
</reference>
<dbReference type="InterPro" id="IPR019322">
    <property type="entry name" value="TIMM29"/>
</dbReference>
<dbReference type="Proteomes" id="UP000278807">
    <property type="component" value="Unassembled WGS sequence"/>
</dbReference>
<evidence type="ECO:0000256" key="1">
    <source>
        <dbReference type="SAM" id="MobiDB-lite"/>
    </source>
</evidence>
<proteinExistence type="predicted"/>
<dbReference type="Pfam" id="PF10171">
    <property type="entry name" value="Tim29"/>
    <property type="match status" value="1"/>
</dbReference>
<dbReference type="PANTHER" id="PTHR21435">
    <property type="entry name" value="MITOCHONDRIAL IMPORT INNER MEMBRANE TRANSLOCASE SUBUNIT TIM29"/>
    <property type="match status" value="1"/>
</dbReference>
<sequence length="321" mass="36210">MSWGLSRVVSKDGLIKRMGKGFWTYFSRIGKDYVTTFSDTAKQIRANPAKFVAVMSGVGAIASVVVSCPHEREYEADFRNASIDLYDTPRCLQNPRSVSHIDERAALISKKMVRHANFFGLLHIVWRDDRPECCRLYSEICPYNHPSSGPVNCSKNGPIRSFFRLFLYETPTGRCPDEVHFFERAKYVLNNRILDIGALGQFWYLKSAMMGTLSESRHEPDLQPASSLQECSTTPPPVQIPDDSEMTEQSNQVSNSNNEDGNDSDEWEVLDETLIYADCVGAVESDLMDHGKSILLVDLDSDNPLIQVSLKSRYCSCKRPV</sequence>
<feature type="compositionally biased region" description="Low complexity" evidence="1">
    <location>
        <begin position="249"/>
        <end position="259"/>
    </location>
</feature>
<keyword evidence="3" id="KW-1185">Reference proteome</keyword>
<name>A0A0R3TEB5_RODNA</name>
<evidence type="ECO:0000313" key="2">
    <source>
        <dbReference type="EMBL" id="VDO01262.1"/>
    </source>
</evidence>
<dbReference type="GO" id="GO:0045039">
    <property type="term" value="P:protein insertion into mitochondrial inner membrane"/>
    <property type="evidence" value="ECO:0007669"/>
    <property type="project" value="TreeGrafter"/>
</dbReference>
<dbReference type="GO" id="GO:0042721">
    <property type="term" value="C:TIM22 mitochondrial import inner membrane insertion complex"/>
    <property type="evidence" value="ECO:0007669"/>
    <property type="project" value="InterPro"/>
</dbReference>
<feature type="region of interest" description="Disordered" evidence="1">
    <location>
        <begin position="215"/>
        <end position="265"/>
    </location>
</feature>
<protein>
    <submittedName>
        <fullName evidence="4">Mitochondrial import inner membrane translocase subunit Tim17 family protein</fullName>
    </submittedName>
</protein>
<feature type="compositionally biased region" description="Polar residues" evidence="1">
    <location>
        <begin position="224"/>
        <end position="233"/>
    </location>
</feature>
<dbReference type="STRING" id="102285.A0A0R3TEB5"/>
<dbReference type="PANTHER" id="PTHR21435:SF1">
    <property type="entry name" value="MITOCHONDRIAL IMPORT INNER MEMBRANE TRANSLOCASE SUBUNIT TIM29"/>
    <property type="match status" value="1"/>
</dbReference>